<dbReference type="FunFam" id="3.90.1150.10:FF:000166">
    <property type="entry name" value="Kynurenine/alpha-aminoadipate aminotransferase, mitochondrial"/>
    <property type="match status" value="1"/>
</dbReference>
<evidence type="ECO:0000256" key="38">
    <source>
        <dbReference type="ARBA" id="ARBA00083236"/>
    </source>
</evidence>
<keyword evidence="4 42" id="KW-0032">Aminotransferase</keyword>
<evidence type="ECO:0000256" key="32">
    <source>
        <dbReference type="ARBA" id="ARBA00080697"/>
    </source>
</evidence>
<comment type="catalytic activity">
    <reaction evidence="11">
        <text>2-oxopentanoate + L-kynurenine = L-2-aminopentanoate + kynurenate + H2O</text>
        <dbReference type="Rhea" id="RHEA:66076"/>
        <dbReference type="ChEBI" id="CHEBI:15377"/>
        <dbReference type="ChEBI" id="CHEBI:28644"/>
        <dbReference type="ChEBI" id="CHEBI:57959"/>
        <dbReference type="ChEBI" id="CHEBI:58441"/>
        <dbReference type="ChEBI" id="CHEBI:58454"/>
    </reaction>
    <physiologicalReaction direction="left-to-right" evidence="11">
        <dbReference type="Rhea" id="RHEA:66077"/>
    </physiologicalReaction>
</comment>
<evidence type="ECO:0000256" key="27">
    <source>
        <dbReference type="ARBA" id="ARBA00066546"/>
    </source>
</evidence>
<evidence type="ECO:0000256" key="22">
    <source>
        <dbReference type="ARBA" id="ARBA00052537"/>
    </source>
</evidence>
<evidence type="ECO:0000256" key="15">
    <source>
        <dbReference type="ARBA" id="ARBA00051879"/>
    </source>
</evidence>
<evidence type="ECO:0000256" key="18">
    <source>
        <dbReference type="ARBA" id="ARBA00052393"/>
    </source>
</evidence>
<evidence type="ECO:0000256" key="5">
    <source>
        <dbReference type="ARBA" id="ARBA00022679"/>
    </source>
</evidence>
<keyword evidence="41" id="KW-1185">Reference proteome</keyword>
<evidence type="ECO:0000256" key="4">
    <source>
        <dbReference type="ARBA" id="ARBA00022576"/>
    </source>
</evidence>
<dbReference type="PANTHER" id="PTHR42790">
    <property type="entry name" value="AMINOTRANSFERASE"/>
    <property type="match status" value="1"/>
</dbReference>
<dbReference type="PANTHER" id="PTHR42790:SF19">
    <property type="entry name" value="KYNURENINE_ALPHA-AMINOADIPATE AMINOTRANSFERASE, MITOCHONDRIAL"/>
    <property type="match status" value="1"/>
</dbReference>
<evidence type="ECO:0000256" key="39">
    <source>
        <dbReference type="ARBA" id="ARBA00083286"/>
    </source>
</evidence>
<dbReference type="GO" id="GO:0050094">
    <property type="term" value="F:methionine-glyoxylate transaminase activity"/>
    <property type="evidence" value="ECO:0007669"/>
    <property type="project" value="UniProtKB-EC"/>
</dbReference>
<evidence type="ECO:0000256" key="3">
    <source>
        <dbReference type="ARBA" id="ARBA00012751"/>
    </source>
</evidence>
<dbReference type="EC" id="2.6.1.73" evidence="29"/>
<dbReference type="GO" id="GO:0047536">
    <property type="term" value="F:2-aminoadipate transaminase activity"/>
    <property type="evidence" value="ECO:0007669"/>
    <property type="project" value="UniProtKB-EC"/>
</dbReference>
<sequence length="449" mass="50356">MCSKSSSGGAHALVQSKGDSKAAAMNYIRYFTKISMARKPSITRSLVGILLESPPTMISMATGMPNATLFPVEEASFKLQNGTTLSMSKTEMQRVQQYSETQGFPELIKWLGDLQEYSHNVSALNRSGDQKIKIALTCGSQDGLSKLFDAVVNENDYVLCETPCYSGLNAVLRPLHPRMLGVKTDKDGIIPSELLRILSKWSPLDAKDPNSDIPKVIYMVPTGCNPTGINYTLERKKEIYEIARTYDLLIVEDDAYYYLQYSQDYIPSFLSLDVDGRVVRADSFSKLISSGLRCGFITGPAYVVDRILLHLQTSTVHVSGLTQFLIYKILTEWGLSGFREHTKKVAEFYEKRRDITIDAAEKHLKGIAEWNVPAGGMFLWLKLIGIEDTYKLIMEKGKEKDILFVPGSAFMPSNEPCPYIRAAFSLCDTQDIYLAFQRLAELVKEQRGY</sequence>
<dbReference type="KEGG" id="osn:115223470"/>
<evidence type="ECO:0000256" key="1">
    <source>
        <dbReference type="ARBA" id="ARBA00001933"/>
    </source>
</evidence>
<evidence type="ECO:0000256" key="17">
    <source>
        <dbReference type="ARBA" id="ARBA00052128"/>
    </source>
</evidence>
<dbReference type="Pfam" id="PF00155">
    <property type="entry name" value="Aminotran_1_2"/>
    <property type="match status" value="1"/>
</dbReference>
<comment type="cofactor">
    <cofactor evidence="1">
        <name>pyridoxal 5'-phosphate</name>
        <dbReference type="ChEBI" id="CHEBI:597326"/>
    </cofactor>
</comment>
<dbReference type="GO" id="GO:0047315">
    <property type="term" value="F:kynurenine-glyoxylate transaminase activity"/>
    <property type="evidence" value="ECO:0007669"/>
    <property type="project" value="UniProtKB-EC"/>
</dbReference>
<dbReference type="InterPro" id="IPR050859">
    <property type="entry name" value="Class-I_PLP-dep_aminotransf"/>
</dbReference>
<reference evidence="42" key="1">
    <citation type="submission" date="2025-08" db="UniProtKB">
        <authorList>
            <consortium name="RefSeq"/>
        </authorList>
    </citation>
    <scope>IDENTIFICATION</scope>
</reference>
<accession>A0A6P7TLG1</accession>
<evidence type="ECO:0000313" key="41">
    <source>
        <dbReference type="Proteomes" id="UP000515154"/>
    </source>
</evidence>
<evidence type="ECO:0000256" key="40">
    <source>
        <dbReference type="ARBA" id="ARBA00083735"/>
    </source>
</evidence>
<evidence type="ECO:0000256" key="14">
    <source>
        <dbReference type="ARBA" id="ARBA00051759"/>
    </source>
</evidence>
<dbReference type="InterPro" id="IPR004839">
    <property type="entry name" value="Aminotransferase_I/II_large"/>
</dbReference>
<comment type="catalytic activity">
    <reaction evidence="19">
        <text>glyoxylate + L-phenylalanine = 3-phenylpyruvate + glycine</text>
        <dbReference type="Rhea" id="RHEA:69120"/>
        <dbReference type="ChEBI" id="CHEBI:18005"/>
        <dbReference type="ChEBI" id="CHEBI:36655"/>
        <dbReference type="ChEBI" id="CHEBI:57305"/>
        <dbReference type="ChEBI" id="CHEBI:58095"/>
    </reaction>
</comment>
<evidence type="ECO:0000256" key="11">
    <source>
        <dbReference type="ARBA" id="ARBA00051090"/>
    </source>
</evidence>
<dbReference type="SUPFAM" id="SSF53383">
    <property type="entry name" value="PLP-dependent transferases"/>
    <property type="match status" value="1"/>
</dbReference>
<evidence type="ECO:0000256" key="25">
    <source>
        <dbReference type="ARBA" id="ARBA00056991"/>
    </source>
</evidence>
<comment type="catalytic activity">
    <reaction evidence="24">
        <text>4-methyl-2-oxopentanoate + L-kynurenine = kynurenate + L-leucine + H2O</text>
        <dbReference type="Rhea" id="RHEA:66068"/>
        <dbReference type="ChEBI" id="CHEBI:15377"/>
        <dbReference type="ChEBI" id="CHEBI:17865"/>
        <dbReference type="ChEBI" id="CHEBI:57427"/>
        <dbReference type="ChEBI" id="CHEBI:57959"/>
        <dbReference type="ChEBI" id="CHEBI:58454"/>
    </reaction>
    <physiologicalReaction direction="left-to-right" evidence="24">
        <dbReference type="Rhea" id="RHEA:66069"/>
    </physiologicalReaction>
</comment>
<evidence type="ECO:0000256" key="9">
    <source>
        <dbReference type="ARBA" id="ARBA00050142"/>
    </source>
</evidence>
<comment type="catalytic activity">
    <reaction evidence="15">
        <text>2-oxobutanoate + L-kynurenine = (2S)-2-aminobutanoate + kynurenate + H2O</text>
        <dbReference type="Rhea" id="RHEA:66044"/>
        <dbReference type="ChEBI" id="CHEBI:15377"/>
        <dbReference type="ChEBI" id="CHEBI:16763"/>
        <dbReference type="ChEBI" id="CHEBI:57959"/>
        <dbReference type="ChEBI" id="CHEBI:58454"/>
        <dbReference type="ChEBI" id="CHEBI:74359"/>
    </reaction>
    <physiologicalReaction direction="left-to-right" evidence="15">
        <dbReference type="Rhea" id="RHEA:66045"/>
    </physiologicalReaction>
</comment>
<evidence type="ECO:0000313" key="42">
    <source>
        <dbReference type="RefSeq" id="XP_029649921.1"/>
    </source>
</evidence>
<comment type="catalytic activity">
    <reaction evidence="13">
        <text>2-oxo-3-sulfanylpropanoate + L-kynurenine = kynurenate + L-cysteine + H2O</text>
        <dbReference type="Rhea" id="RHEA:69104"/>
        <dbReference type="ChEBI" id="CHEBI:15377"/>
        <dbReference type="ChEBI" id="CHEBI:35235"/>
        <dbReference type="ChEBI" id="CHEBI:57678"/>
        <dbReference type="ChEBI" id="CHEBI:57959"/>
        <dbReference type="ChEBI" id="CHEBI:58454"/>
    </reaction>
    <physiologicalReaction direction="left-to-right" evidence="13">
        <dbReference type="Rhea" id="RHEA:69105"/>
    </physiologicalReaction>
</comment>
<comment type="similarity">
    <text evidence="2">Belongs to the class-I pyridoxal-phosphate-dependent aminotransferase family.</text>
</comment>
<comment type="catalytic activity">
    <reaction evidence="7">
        <text>L-kynurenine + 2-oxoglutarate = kynurenate + L-glutamate + H2O</text>
        <dbReference type="Rhea" id="RHEA:65560"/>
        <dbReference type="ChEBI" id="CHEBI:15377"/>
        <dbReference type="ChEBI" id="CHEBI:16810"/>
        <dbReference type="ChEBI" id="CHEBI:29985"/>
        <dbReference type="ChEBI" id="CHEBI:57959"/>
        <dbReference type="ChEBI" id="CHEBI:58454"/>
        <dbReference type="EC" id="2.6.1.7"/>
    </reaction>
    <physiologicalReaction direction="left-to-right" evidence="7">
        <dbReference type="Rhea" id="RHEA:65561"/>
    </physiologicalReaction>
</comment>
<evidence type="ECO:0000256" key="35">
    <source>
        <dbReference type="ARBA" id="ARBA00082040"/>
    </source>
</evidence>
<evidence type="ECO:0000256" key="29">
    <source>
        <dbReference type="ARBA" id="ARBA00067059"/>
    </source>
</evidence>
<dbReference type="EC" id="2.6.1.39" evidence="28"/>
<comment type="catalytic activity">
    <reaction evidence="14">
        <text>2-oxoadipate + L-kynurenine = L-2-aminoadipate + kynurenate + H2O</text>
        <dbReference type="Rhea" id="RHEA:70047"/>
        <dbReference type="ChEBI" id="CHEBI:15377"/>
        <dbReference type="ChEBI" id="CHEBI:57499"/>
        <dbReference type="ChEBI" id="CHEBI:57959"/>
        <dbReference type="ChEBI" id="CHEBI:58454"/>
        <dbReference type="ChEBI" id="CHEBI:58672"/>
    </reaction>
    <physiologicalReaction direction="left-to-right" evidence="14">
        <dbReference type="Rhea" id="RHEA:70048"/>
    </physiologicalReaction>
</comment>
<evidence type="ECO:0000256" key="37">
    <source>
        <dbReference type="ARBA" id="ARBA00082796"/>
    </source>
</evidence>
<proteinExistence type="inferred from homology"/>
<evidence type="ECO:0000256" key="34">
    <source>
        <dbReference type="ARBA" id="ARBA00081438"/>
    </source>
</evidence>
<evidence type="ECO:0000256" key="8">
    <source>
        <dbReference type="ARBA" id="ARBA00047677"/>
    </source>
</evidence>
<dbReference type="RefSeq" id="XP_029649921.1">
    <property type="nucleotide sequence ID" value="XM_029794061.2"/>
</dbReference>
<evidence type="ECO:0000256" key="36">
    <source>
        <dbReference type="ARBA" id="ARBA00082705"/>
    </source>
</evidence>
<comment type="catalytic activity">
    <reaction evidence="12">
        <text>4-methylsulfanyl-2-oxobutanoate + L-kynurenine = kynurenate + L-methionine + H2O</text>
        <dbReference type="Rhea" id="RHEA:69096"/>
        <dbReference type="ChEBI" id="CHEBI:15377"/>
        <dbReference type="ChEBI" id="CHEBI:16723"/>
        <dbReference type="ChEBI" id="CHEBI:57844"/>
        <dbReference type="ChEBI" id="CHEBI:57959"/>
        <dbReference type="ChEBI" id="CHEBI:58454"/>
    </reaction>
    <physiologicalReaction direction="left-to-right" evidence="12">
        <dbReference type="Rhea" id="RHEA:69097"/>
    </physiologicalReaction>
</comment>
<comment type="catalytic activity">
    <reaction evidence="17">
        <text>2-oxohexanoate + L-kynurenine = L-2-aminohexanoate + kynurenate + H2O</text>
        <dbReference type="Rhea" id="RHEA:66060"/>
        <dbReference type="ChEBI" id="CHEBI:15377"/>
        <dbReference type="ChEBI" id="CHEBI:35177"/>
        <dbReference type="ChEBI" id="CHEBI:57959"/>
        <dbReference type="ChEBI" id="CHEBI:58454"/>
        <dbReference type="ChEBI" id="CHEBI:58455"/>
    </reaction>
    <physiologicalReaction direction="left-to-right" evidence="17">
        <dbReference type="Rhea" id="RHEA:66061"/>
    </physiologicalReaction>
</comment>
<dbReference type="GO" id="GO:0047958">
    <property type="term" value="F:glycine:2-oxoglutarate aminotransferase activity"/>
    <property type="evidence" value="ECO:0007669"/>
    <property type="project" value="UniProtKB-EC"/>
</dbReference>
<evidence type="ECO:0000256" key="21">
    <source>
        <dbReference type="ARBA" id="ARBA00052518"/>
    </source>
</evidence>
<dbReference type="GO" id="GO:0005759">
    <property type="term" value="C:mitochondrial matrix"/>
    <property type="evidence" value="ECO:0007669"/>
    <property type="project" value="UniProtKB-ARBA"/>
</dbReference>
<dbReference type="GO" id="GO:1901605">
    <property type="term" value="P:alpha-amino acid metabolic process"/>
    <property type="evidence" value="ECO:0007669"/>
    <property type="project" value="TreeGrafter"/>
</dbReference>
<comment type="catalytic activity">
    <reaction evidence="10">
        <text>L-2-aminoadipate + glyoxylate = 2-oxoadipate + glycine</text>
        <dbReference type="Rhea" id="RHEA:69112"/>
        <dbReference type="ChEBI" id="CHEBI:36655"/>
        <dbReference type="ChEBI" id="CHEBI:57305"/>
        <dbReference type="ChEBI" id="CHEBI:57499"/>
        <dbReference type="ChEBI" id="CHEBI:58672"/>
    </reaction>
    <physiologicalReaction direction="left-to-right" evidence="10">
        <dbReference type="Rhea" id="RHEA:69113"/>
    </physiologicalReaction>
</comment>
<evidence type="ECO:0000256" key="24">
    <source>
        <dbReference type="ARBA" id="ARBA00052831"/>
    </source>
</evidence>
<organism evidence="41 42">
    <name type="scientific">Octopus sinensis</name>
    <name type="common">East Asian common octopus</name>
    <dbReference type="NCBI Taxonomy" id="2607531"/>
    <lineage>
        <taxon>Eukaryota</taxon>
        <taxon>Metazoa</taxon>
        <taxon>Spiralia</taxon>
        <taxon>Lophotrochozoa</taxon>
        <taxon>Mollusca</taxon>
        <taxon>Cephalopoda</taxon>
        <taxon>Coleoidea</taxon>
        <taxon>Octopodiformes</taxon>
        <taxon>Octopoda</taxon>
        <taxon>Incirrata</taxon>
        <taxon>Octopodidae</taxon>
        <taxon>Octopus</taxon>
    </lineage>
</organism>
<dbReference type="Proteomes" id="UP000515154">
    <property type="component" value="Linkage group LG23"/>
</dbReference>
<dbReference type="InterPro" id="IPR015421">
    <property type="entry name" value="PyrdxlP-dep_Trfase_major"/>
</dbReference>
<evidence type="ECO:0000256" key="16">
    <source>
        <dbReference type="ARBA" id="ARBA00052124"/>
    </source>
</evidence>
<keyword evidence="6" id="KW-0663">Pyridoxal phosphate</keyword>
<dbReference type="FunFam" id="3.40.640.10:FF:000071">
    <property type="entry name" value="Kynurenine/alpha-aminoadipate aminotransferase, mitochondrial"/>
    <property type="match status" value="1"/>
</dbReference>
<comment type="function">
    <text evidence="25">Transaminase with broad substrate specificity. Has transaminase activity towards aminoadipate, kynurenine, methionine and glutamate. Shows activity also towards tryptophan, aspartate and hydroxykynurenine. Accepts a variety of oxo-acids as amino-group acceptors, with a preference for 2-oxoglutarate, 2-oxocaproic acid, phenylpyruvate and alpha-oxo-gamma-methiol butyric acid. Can also use glyoxylate as amino-group acceptor (in vitro).</text>
</comment>
<comment type="catalytic activity">
    <reaction evidence="16">
        <text>indole-3-pyruvate + L-kynurenine = kynurenate + L-tryptophan + H2O</text>
        <dbReference type="Rhea" id="RHEA:66052"/>
        <dbReference type="ChEBI" id="CHEBI:15377"/>
        <dbReference type="ChEBI" id="CHEBI:17640"/>
        <dbReference type="ChEBI" id="CHEBI:57912"/>
        <dbReference type="ChEBI" id="CHEBI:57959"/>
        <dbReference type="ChEBI" id="CHEBI:58454"/>
    </reaction>
    <physiologicalReaction direction="left-to-right" evidence="16">
        <dbReference type="Rhea" id="RHEA:66053"/>
    </physiologicalReaction>
</comment>
<evidence type="ECO:0000256" key="10">
    <source>
        <dbReference type="ARBA" id="ARBA00050937"/>
    </source>
</evidence>
<comment type="catalytic activity">
    <reaction evidence="9">
        <text>L-tyrosine + glyoxylate = 3-(4-hydroxyphenyl)pyruvate + glycine</text>
        <dbReference type="Rhea" id="RHEA:69116"/>
        <dbReference type="ChEBI" id="CHEBI:36242"/>
        <dbReference type="ChEBI" id="CHEBI:36655"/>
        <dbReference type="ChEBI" id="CHEBI:57305"/>
        <dbReference type="ChEBI" id="CHEBI:58315"/>
    </reaction>
</comment>
<comment type="catalytic activity">
    <reaction evidence="8">
        <text>L-kynurenine + glyoxylate = kynurenate + glycine + H2O</text>
        <dbReference type="Rhea" id="RHEA:65896"/>
        <dbReference type="ChEBI" id="CHEBI:15377"/>
        <dbReference type="ChEBI" id="CHEBI:36655"/>
        <dbReference type="ChEBI" id="CHEBI:57305"/>
        <dbReference type="ChEBI" id="CHEBI:57959"/>
        <dbReference type="ChEBI" id="CHEBI:58454"/>
        <dbReference type="EC" id="2.6.1.63"/>
    </reaction>
    <physiologicalReaction direction="left-to-right" evidence="8">
        <dbReference type="Rhea" id="RHEA:65897"/>
    </physiologicalReaction>
</comment>
<keyword evidence="5" id="KW-0808">Transferase</keyword>
<evidence type="ECO:0000256" key="19">
    <source>
        <dbReference type="ARBA" id="ARBA00052400"/>
    </source>
</evidence>
<dbReference type="CDD" id="cd00609">
    <property type="entry name" value="AAT_like"/>
    <property type="match status" value="1"/>
</dbReference>
<evidence type="ECO:0000256" key="23">
    <source>
        <dbReference type="ARBA" id="ARBA00052580"/>
    </source>
</evidence>
<evidence type="ECO:0000256" key="6">
    <source>
        <dbReference type="ARBA" id="ARBA00022898"/>
    </source>
</evidence>
<evidence type="ECO:0000256" key="13">
    <source>
        <dbReference type="ARBA" id="ARBA00051742"/>
    </source>
</evidence>
<dbReference type="EC" id="2.6.1.4" evidence="27"/>
<evidence type="ECO:0000256" key="7">
    <source>
        <dbReference type="ARBA" id="ARBA00047478"/>
    </source>
</evidence>
<comment type="catalytic activity">
    <reaction evidence="18">
        <text>L-tryptophan + glyoxylate = indole-3-pyruvate + glycine</text>
        <dbReference type="Rhea" id="RHEA:69124"/>
        <dbReference type="ChEBI" id="CHEBI:17640"/>
        <dbReference type="ChEBI" id="CHEBI:36655"/>
        <dbReference type="ChEBI" id="CHEBI:57305"/>
        <dbReference type="ChEBI" id="CHEBI:57912"/>
    </reaction>
</comment>
<protein>
    <recommendedName>
        <fullName evidence="30">Kynurenine/alpha-aminoadipate aminotransferase, mitochondrial</fullName>
        <ecNumber evidence="28">2.6.1.39</ecNumber>
        <ecNumber evidence="27">2.6.1.4</ecNumber>
        <ecNumber evidence="3">2.6.1.7</ecNumber>
        <ecNumber evidence="29">2.6.1.73</ecNumber>
    </recommendedName>
    <alternativeName>
        <fullName evidence="40">2-aminoadipate aminotransferase</fullName>
    </alternativeName>
    <alternativeName>
        <fullName evidence="33">2-aminoadipate transaminase</fullName>
    </alternativeName>
    <alternativeName>
        <fullName evidence="36">Alpha-aminoadipate aminotransferase</fullName>
    </alternativeName>
    <alternativeName>
        <fullName evidence="35">Glycine transaminase AADAT</fullName>
    </alternativeName>
    <alternativeName>
        <fullName evidence="39">Kynurenine aminotransferase II</fullName>
    </alternativeName>
    <alternativeName>
        <fullName evidence="34">Kynurenine--glyoxylate transaminase AADAT</fullName>
    </alternativeName>
    <alternativeName>
        <fullName evidence="37">Kynurenine--oxoglutarate aminotransferase II</fullName>
    </alternativeName>
    <alternativeName>
        <fullName evidence="38">Kynurenine--oxoglutarate transaminase 2</fullName>
    </alternativeName>
    <alternativeName>
        <fullName evidence="32">Kynurenine--oxoglutarate transaminase II</fullName>
    </alternativeName>
    <alternativeName>
        <fullName evidence="31">Methionine--glyoxylate transaminase AADAT</fullName>
    </alternativeName>
</protein>
<comment type="catalytic activity">
    <reaction evidence="23">
        <text>3-phenylpyruvate + L-kynurenine = kynurenate + L-phenylalanine + H2O</text>
        <dbReference type="Rhea" id="RHEA:66092"/>
        <dbReference type="ChEBI" id="CHEBI:15377"/>
        <dbReference type="ChEBI" id="CHEBI:18005"/>
        <dbReference type="ChEBI" id="CHEBI:57959"/>
        <dbReference type="ChEBI" id="CHEBI:58095"/>
        <dbReference type="ChEBI" id="CHEBI:58454"/>
    </reaction>
    <physiologicalReaction direction="left-to-right" evidence="23">
        <dbReference type="Rhea" id="RHEA:66093"/>
    </physiologicalReaction>
</comment>
<evidence type="ECO:0000256" key="33">
    <source>
        <dbReference type="ARBA" id="ARBA00080916"/>
    </source>
</evidence>
<evidence type="ECO:0000256" key="2">
    <source>
        <dbReference type="ARBA" id="ARBA00007441"/>
    </source>
</evidence>
<evidence type="ECO:0000256" key="26">
    <source>
        <dbReference type="ARBA" id="ARBA00060610"/>
    </source>
</evidence>
<dbReference type="EC" id="2.6.1.7" evidence="3"/>
<evidence type="ECO:0000256" key="30">
    <source>
        <dbReference type="ARBA" id="ARBA00074091"/>
    </source>
</evidence>
<name>A0A6P7TLG1_9MOLL</name>
<evidence type="ECO:0000256" key="20">
    <source>
        <dbReference type="ARBA" id="ARBA00052404"/>
    </source>
</evidence>
<evidence type="ECO:0000256" key="31">
    <source>
        <dbReference type="ARBA" id="ARBA00075068"/>
    </source>
</evidence>
<dbReference type="Gene3D" id="3.40.640.10">
    <property type="entry name" value="Type I PLP-dependent aspartate aminotransferase-like (Major domain)"/>
    <property type="match status" value="1"/>
</dbReference>
<comment type="catalytic activity">
    <reaction evidence="21">
        <text>L-leucine + glyoxylate = 4-methyl-2-oxopentanoate + glycine</text>
        <dbReference type="Rhea" id="RHEA:69128"/>
        <dbReference type="ChEBI" id="CHEBI:17865"/>
        <dbReference type="ChEBI" id="CHEBI:36655"/>
        <dbReference type="ChEBI" id="CHEBI:57305"/>
        <dbReference type="ChEBI" id="CHEBI:57427"/>
    </reaction>
</comment>
<dbReference type="AlphaFoldDB" id="A0A6P7TLG1"/>
<evidence type="ECO:0000256" key="28">
    <source>
        <dbReference type="ARBA" id="ARBA00067027"/>
    </source>
</evidence>
<evidence type="ECO:0000256" key="12">
    <source>
        <dbReference type="ARBA" id="ARBA00051184"/>
    </source>
</evidence>
<gene>
    <name evidence="42" type="primary">LOC115223470</name>
</gene>
<dbReference type="GO" id="GO:0016212">
    <property type="term" value="F:kynurenine-oxoglutarate transaminase activity"/>
    <property type="evidence" value="ECO:0007669"/>
    <property type="project" value="UniProtKB-EC"/>
</dbReference>
<comment type="pathway">
    <text evidence="26">Amino-acid degradation; L-lysine degradation via saccharopine pathway; glutaryl-CoA from L-lysine: step 4/6.</text>
</comment>
<comment type="catalytic activity">
    <reaction evidence="22">
        <text>glycine + 2-oxoglutarate = glyoxylate + L-glutamate</text>
        <dbReference type="Rhea" id="RHEA:14089"/>
        <dbReference type="ChEBI" id="CHEBI:16810"/>
        <dbReference type="ChEBI" id="CHEBI:29985"/>
        <dbReference type="ChEBI" id="CHEBI:36655"/>
        <dbReference type="ChEBI" id="CHEBI:57305"/>
        <dbReference type="EC" id="2.6.1.4"/>
    </reaction>
</comment>
<dbReference type="InterPro" id="IPR015424">
    <property type="entry name" value="PyrdxlP-dep_Trfase"/>
</dbReference>
<comment type="catalytic activity">
    <reaction evidence="20">
        <text>glyoxylate + L-methionine = 4-methylsulfanyl-2-oxobutanoate + glycine</text>
        <dbReference type="Rhea" id="RHEA:22884"/>
        <dbReference type="ChEBI" id="CHEBI:16723"/>
        <dbReference type="ChEBI" id="CHEBI:36655"/>
        <dbReference type="ChEBI" id="CHEBI:57305"/>
        <dbReference type="ChEBI" id="CHEBI:57844"/>
        <dbReference type="EC" id="2.6.1.73"/>
    </reaction>
</comment>
<dbReference type="GO" id="GO:0030170">
    <property type="term" value="F:pyridoxal phosphate binding"/>
    <property type="evidence" value="ECO:0007669"/>
    <property type="project" value="InterPro"/>
</dbReference>